<accession>A0A8D8M2G3</accession>
<reference evidence="2" key="1">
    <citation type="submission" date="2021-05" db="EMBL/GenBank/DDBJ databases">
        <authorList>
            <person name="Alioto T."/>
            <person name="Alioto T."/>
            <person name="Gomez Garrido J."/>
        </authorList>
    </citation>
    <scope>NUCLEOTIDE SEQUENCE</scope>
</reference>
<feature type="region of interest" description="Disordered" evidence="1">
    <location>
        <begin position="421"/>
        <end position="472"/>
    </location>
</feature>
<feature type="region of interest" description="Disordered" evidence="1">
    <location>
        <begin position="15"/>
        <end position="36"/>
    </location>
</feature>
<feature type="region of interest" description="Disordered" evidence="1">
    <location>
        <begin position="687"/>
        <end position="725"/>
    </location>
</feature>
<organism evidence="2">
    <name type="scientific">Cacopsylla melanoneura</name>
    <dbReference type="NCBI Taxonomy" id="428564"/>
    <lineage>
        <taxon>Eukaryota</taxon>
        <taxon>Metazoa</taxon>
        <taxon>Ecdysozoa</taxon>
        <taxon>Arthropoda</taxon>
        <taxon>Hexapoda</taxon>
        <taxon>Insecta</taxon>
        <taxon>Pterygota</taxon>
        <taxon>Neoptera</taxon>
        <taxon>Paraneoptera</taxon>
        <taxon>Hemiptera</taxon>
        <taxon>Sternorrhyncha</taxon>
        <taxon>Psylloidea</taxon>
        <taxon>Psyllidae</taxon>
        <taxon>Psyllinae</taxon>
        <taxon>Cacopsylla</taxon>
    </lineage>
</organism>
<evidence type="ECO:0000313" key="2">
    <source>
        <dbReference type="EMBL" id="CAG6620999.1"/>
    </source>
</evidence>
<sequence>MFGLKIRSWMETHLVRSRKKRNKDGGGKIKQEKSPPDHIAVVNNEFEYKSIKCIDSSKKVSPVSTIKTQVSTGNSSSGSLLKPQSPFTCVVNLSSPESAYSTGYSTDGTSPGASLLPEYYINIRTGTHYFQSNREEKLTPRSARRKKDEAKRKKQLPESSTEDEILNTDSATEERLPTHRRTESCDENNLSTPPTSSPYLPGASPRPRNRIRTNPWLPSSPGGGANKPPPGDSSAIDSSSTVSSSSFRDKYASSHKKLASPRKKARDAAGSKVSSPSVTRRTVDNAITTCSPLSTRHCPHRPPPGGSSSSPLSSSDDDHHGNTSDFSDDDVTLNEMLGKYDESYTYEKETDILSDSDLTDVEDENNLNLDFLRRDLRDDFDFIDNGSSVGQSENNSPMSGKKLNTGHCYYHLMGDRLLKQKSIESRSSSRSSSVVKRAKKSESERRRKSRNPSQEKITCHFKPCSPIPKNEKSINMNKILVERLNQTQDRGTQSASTTPVSARKRLTDNGKYLKNDYITNLINSNLTLSEKNRNSCGNFNDRKFSLNTTSSTGSLEQLQKKKRSNSLSQDLTTEPEDLKYKKLTEEANYIIEKLESCKLDSVNRRINSANNSPIRSIHKDRHTEFSLDSSHIFPMKQKNLSNIQLNSGFENRNFSNRNADLASKCWSPLKIKLLKENQNQLNKINIHNNINQSSTSSPNKNKLKTSSSDNLPEYENFPTKSNKQFSRPLNLNEQIQGVVTRNETNSNLNFRHTNQLLERDKNIYATPFDHLNANKPQNVAITLRDGKHMKKDKSNPVIICSNSPLHQRYNGDPTYENINMTTFSRQNTPTKVPFTSQIAQNDHMIVTDNTPPKISINTQTYKLAKCKYIPPPPVPSFRQNLTNSTLITFQQPSSYHTRSAADILNTELKQKPPLLPNFKSLDLGPQDTDLYCPRSEPVKRKVYTCSISYGRLQKSLRSGNFHRDSETCNQLRNSVAQLRKERFYVEAKLRKTQQQINKIRNDF</sequence>
<feature type="compositionally biased region" description="Basic and acidic residues" evidence="1">
    <location>
        <begin position="172"/>
        <end position="184"/>
    </location>
</feature>
<feature type="compositionally biased region" description="Low complexity" evidence="1">
    <location>
        <begin position="233"/>
        <end position="246"/>
    </location>
</feature>
<feature type="compositionally biased region" description="Polar residues" evidence="1">
    <location>
        <begin position="485"/>
        <end position="500"/>
    </location>
</feature>
<protein>
    <submittedName>
        <fullName evidence="2">Uncharacterized protein</fullName>
    </submittedName>
</protein>
<name>A0A8D8M2G3_9HEMI</name>
<feature type="compositionally biased region" description="Polar residues" evidence="1">
    <location>
        <begin position="272"/>
        <end position="294"/>
    </location>
</feature>
<feature type="compositionally biased region" description="Polar residues" evidence="1">
    <location>
        <begin position="687"/>
        <end position="710"/>
    </location>
</feature>
<dbReference type="AlphaFoldDB" id="A0A8D8M2G3"/>
<feature type="compositionally biased region" description="Basic residues" evidence="1">
    <location>
        <begin position="253"/>
        <end position="265"/>
    </location>
</feature>
<feature type="compositionally biased region" description="Basic and acidic residues" evidence="1">
    <location>
        <begin position="23"/>
        <end position="36"/>
    </location>
</feature>
<feature type="region of interest" description="Disordered" evidence="1">
    <location>
        <begin position="485"/>
        <end position="507"/>
    </location>
</feature>
<evidence type="ECO:0000256" key="1">
    <source>
        <dbReference type="SAM" id="MobiDB-lite"/>
    </source>
</evidence>
<proteinExistence type="predicted"/>
<feature type="region of interest" description="Disordered" evidence="1">
    <location>
        <begin position="547"/>
        <end position="573"/>
    </location>
</feature>
<feature type="compositionally biased region" description="Low complexity" evidence="1">
    <location>
        <begin position="425"/>
        <end position="435"/>
    </location>
</feature>
<feature type="region of interest" description="Disordered" evidence="1">
    <location>
        <begin position="131"/>
        <end position="332"/>
    </location>
</feature>
<dbReference type="EMBL" id="HBUF01049030">
    <property type="protein sequence ID" value="CAG6620999.1"/>
    <property type="molecule type" value="Transcribed_RNA"/>
</dbReference>
<feature type="compositionally biased region" description="Polar residues" evidence="1">
    <location>
        <begin position="547"/>
        <end position="557"/>
    </location>
</feature>